<dbReference type="Gene3D" id="3.30.160.60">
    <property type="entry name" value="Classic Zinc Finger"/>
    <property type="match status" value="1"/>
</dbReference>
<keyword evidence="3" id="KW-0862">Zinc</keyword>
<evidence type="ECO:0000313" key="7">
    <source>
        <dbReference type="EMBL" id="KAJ8884587.1"/>
    </source>
</evidence>
<protein>
    <recommendedName>
        <fullName evidence="6">C2H2-type domain-containing protein</fullName>
    </recommendedName>
</protein>
<gene>
    <name evidence="7" type="ORF">PR048_016444</name>
</gene>
<dbReference type="Proteomes" id="UP001159363">
    <property type="component" value="Chromosome 4"/>
</dbReference>
<dbReference type="InterPro" id="IPR013087">
    <property type="entry name" value="Znf_C2H2_type"/>
</dbReference>
<feature type="compositionally biased region" description="Low complexity" evidence="5">
    <location>
        <begin position="138"/>
        <end position="150"/>
    </location>
</feature>
<comment type="caution">
    <text evidence="7">The sequence shown here is derived from an EMBL/GenBank/DDBJ whole genome shotgun (WGS) entry which is preliminary data.</text>
</comment>
<evidence type="ECO:0000259" key="6">
    <source>
        <dbReference type="PROSITE" id="PS50157"/>
    </source>
</evidence>
<evidence type="ECO:0000256" key="5">
    <source>
        <dbReference type="SAM" id="MobiDB-lite"/>
    </source>
</evidence>
<dbReference type="PROSITE" id="PS00028">
    <property type="entry name" value="ZINC_FINGER_C2H2_1"/>
    <property type="match status" value="1"/>
</dbReference>
<sequence>MDHDINFAAQCLLAMSHSKDHNWSPIPLDLSHRGVGKMFGGEAVIVESVNAPIPQVFMEQETAGTTVTAPSSESSALYMVARILADLTRIKQEPVPNVPTDELEIEESGELVIDDEQFGDGADITNLTPSPVKRGGNSSSDTSSASLPSSRRLGKTSSSNRSSPKTVLMRKTHKCLYPGCDKMYGKSSHLKAHLRTHTGM</sequence>
<evidence type="ECO:0000256" key="3">
    <source>
        <dbReference type="ARBA" id="ARBA00022833"/>
    </source>
</evidence>
<evidence type="ECO:0000256" key="2">
    <source>
        <dbReference type="ARBA" id="ARBA00022771"/>
    </source>
</evidence>
<accession>A0ABQ9HK19</accession>
<dbReference type="PANTHER" id="PTHR23235">
    <property type="entry name" value="KRUEPPEL-LIKE TRANSCRIPTION FACTOR"/>
    <property type="match status" value="1"/>
</dbReference>
<proteinExistence type="predicted"/>
<evidence type="ECO:0000256" key="4">
    <source>
        <dbReference type="PROSITE-ProRule" id="PRU00042"/>
    </source>
</evidence>
<dbReference type="EMBL" id="JARBHB010000005">
    <property type="protein sequence ID" value="KAJ8884587.1"/>
    <property type="molecule type" value="Genomic_DNA"/>
</dbReference>
<dbReference type="PROSITE" id="PS50157">
    <property type="entry name" value="ZINC_FINGER_C2H2_2"/>
    <property type="match status" value="1"/>
</dbReference>
<keyword evidence="2 4" id="KW-0863">Zinc-finger</keyword>
<feature type="compositionally biased region" description="Polar residues" evidence="5">
    <location>
        <begin position="155"/>
        <end position="165"/>
    </location>
</feature>
<reference evidence="7 8" key="1">
    <citation type="submission" date="2023-02" db="EMBL/GenBank/DDBJ databases">
        <title>LHISI_Scaffold_Assembly.</title>
        <authorList>
            <person name="Stuart O.P."/>
            <person name="Cleave R."/>
            <person name="Magrath M.J.L."/>
            <person name="Mikheyev A.S."/>
        </authorList>
    </citation>
    <scope>NUCLEOTIDE SEQUENCE [LARGE SCALE GENOMIC DNA]</scope>
    <source>
        <strain evidence="7">Daus_M_001</strain>
        <tissue evidence="7">Leg muscle</tissue>
    </source>
</reference>
<feature type="region of interest" description="Disordered" evidence="5">
    <location>
        <begin position="120"/>
        <end position="170"/>
    </location>
</feature>
<feature type="domain" description="C2H2-type" evidence="6">
    <location>
        <begin position="173"/>
        <end position="200"/>
    </location>
</feature>
<evidence type="ECO:0000256" key="1">
    <source>
        <dbReference type="ARBA" id="ARBA00022723"/>
    </source>
</evidence>
<dbReference type="InterPro" id="IPR036236">
    <property type="entry name" value="Znf_C2H2_sf"/>
</dbReference>
<dbReference type="PANTHER" id="PTHR23235:SF174">
    <property type="entry name" value="CABUT, ISOFORM A"/>
    <property type="match status" value="1"/>
</dbReference>
<name>A0ABQ9HK19_9NEOP</name>
<keyword evidence="8" id="KW-1185">Reference proteome</keyword>
<keyword evidence="1" id="KW-0479">Metal-binding</keyword>
<dbReference type="SUPFAM" id="SSF57667">
    <property type="entry name" value="beta-beta-alpha zinc fingers"/>
    <property type="match status" value="1"/>
</dbReference>
<organism evidence="7 8">
    <name type="scientific">Dryococelus australis</name>
    <dbReference type="NCBI Taxonomy" id="614101"/>
    <lineage>
        <taxon>Eukaryota</taxon>
        <taxon>Metazoa</taxon>
        <taxon>Ecdysozoa</taxon>
        <taxon>Arthropoda</taxon>
        <taxon>Hexapoda</taxon>
        <taxon>Insecta</taxon>
        <taxon>Pterygota</taxon>
        <taxon>Neoptera</taxon>
        <taxon>Polyneoptera</taxon>
        <taxon>Phasmatodea</taxon>
        <taxon>Verophasmatodea</taxon>
        <taxon>Anareolatae</taxon>
        <taxon>Phasmatidae</taxon>
        <taxon>Eurycanthinae</taxon>
        <taxon>Dryococelus</taxon>
    </lineage>
</organism>
<evidence type="ECO:0000313" key="8">
    <source>
        <dbReference type="Proteomes" id="UP001159363"/>
    </source>
</evidence>